<evidence type="ECO:0000313" key="2">
    <source>
        <dbReference type="Proteomes" id="UP000035067"/>
    </source>
</evidence>
<dbReference type="PATRIC" id="fig|1604020.3.peg.2573"/>
<comment type="caution">
    <text evidence="1">The sequence shown here is derived from an EMBL/GenBank/DDBJ whole genome shotgun (WGS) entry which is preliminary data.</text>
</comment>
<dbReference type="Proteomes" id="UP000035067">
    <property type="component" value="Unassembled WGS sequence"/>
</dbReference>
<evidence type="ECO:0000313" key="1">
    <source>
        <dbReference type="EMBL" id="KKZ12606.1"/>
    </source>
</evidence>
<proteinExistence type="predicted"/>
<name>A0A0G2J539_9SYNE</name>
<organism evidence="1 2">
    <name type="scientific">Candidatus Synechococcus spongiarum SP3</name>
    <dbReference type="NCBI Taxonomy" id="1604020"/>
    <lineage>
        <taxon>Bacteria</taxon>
        <taxon>Bacillati</taxon>
        <taxon>Cyanobacteriota</taxon>
        <taxon>Cyanophyceae</taxon>
        <taxon>Synechococcales</taxon>
        <taxon>Synechococcaceae</taxon>
        <taxon>Synechococcus</taxon>
    </lineage>
</organism>
<accession>A0A0G2J539</accession>
<sequence length="60" mass="6980">MINKVLLIKFVKQVGTTKNRKIPETDWQMFLEEDVLVSYNKPVYKSMTQSAGWPQHAAKL</sequence>
<reference evidence="1 2" key="1">
    <citation type="submission" date="2015-01" db="EMBL/GenBank/DDBJ databases">
        <title>Lifestyle Evolution in Cyanobacterial Symbionts of Sponges.</title>
        <authorList>
            <person name="Burgsdorf I."/>
            <person name="Slaby B.M."/>
            <person name="Handley K.M."/>
            <person name="Haber M."/>
            <person name="Blom J."/>
            <person name="Marshall C.W."/>
            <person name="Gilbert J.A."/>
            <person name="Hentschel U."/>
            <person name="Steindler L."/>
        </authorList>
    </citation>
    <scope>NUCLEOTIDE SEQUENCE [LARGE SCALE GENOMIC DNA]</scope>
    <source>
        <strain evidence="1">SP3</strain>
    </source>
</reference>
<dbReference type="AlphaFoldDB" id="A0A0G2J539"/>
<gene>
    <name evidence="1" type="ORF">TE42_03865</name>
</gene>
<protein>
    <submittedName>
        <fullName evidence="1">Uncharacterized protein</fullName>
    </submittedName>
</protein>
<dbReference type="EMBL" id="JXQG01000016">
    <property type="protein sequence ID" value="KKZ12606.1"/>
    <property type="molecule type" value="Genomic_DNA"/>
</dbReference>